<dbReference type="Pfam" id="PF07727">
    <property type="entry name" value="RVT_2"/>
    <property type="match status" value="1"/>
</dbReference>
<dbReference type="PANTHER" id="PTHR11439:SF483">
    <property type="entry name" value="PEPTIDE SYNTHASE GLIP-LIKE, PUTATIVE (AFU_ORTHOLOGUE AFUA_3G12920)-RELATED"/>
    <property type="match status" value="1"/>
</dbReference>
<protein>
    <recommendedName>
        <fullName evidence="1">Reverse transcriptase Ty1/copia-type domain-containing protein</fullName>
    </recommendedName>
</protein>
<feature type="domain" description="Reverse transcriptase Ty1/copia-type" evidence="1">
    <location>
        <begin position="115"/>
        <end position="161"/>
    </location>
</feature>
<gene>
    <name evidence="2" type="ORF">Tci_652016</name>
</gene>
<evidence type="ECO:0000259" key="1">
    <source>
        <dbReference type="Pfam" id="PF07727"/>
    </source>
</evidence>
<dbReference type="EMBL" id="BKCJ010490417">
    <property type="protein sequence ID" value="GFA80044.1"/>
    <property type="molecule type" value="Genomic_DNA"/>
</dbReference>
<evidence type="ECO:0000313" key="2">
    <source>
        <dbReference type="EMBL" id="GFA80044.1"/>
    </source>
</evidence>
<dbReference type="InterPro" id="IPR013103">
    <property type="entry name" value="RVT_2"/>
</dbReference>
<sequence>MPQCPSSTPFVPPTRNDWDTLLQLLFDEYFRPPSSIDHPITKVDALEPVVSTSTPSSTSVNQDAPSPKSCWIEAMQEELNEFERLNVWELVPHPDCVIIIILKWIYKVKLYELGDVKTASLNDTVCEEVYVSQPDGLVDPENPNHVYKLKKALNGLKQAPLDTPMVEKSKLDEDPQGKAVDPIGYYGMIDTLMYLISNSPDLLFVVCMCLWYSKDSCIALTAFTDADHAGCQYTRRSTSGSMKLLGDKLVSWSSKKQKSTAISSTDAEYIALSGCCAQILYYQLADIFTKSLRRERLAFLINKLGMKSMSPKTLKSLAEEKEE</sequence>
<comment type="caution">
    <text evidence="2">The sequence shown here is derived from an EMBL/GenBank/DDBJ whole genome shotgun (WGS) entry which is preliminary data.</text>
</comment>
<proteinExistence type="predicted"/>
<reference evidence="2" key="1">
    <citation type="journal article" date="2019" name="Sci. Rep.">
        <title>Draft genome of Tanacetum cinerariifolium, the natural source of mosquito coil.</title>
        <authorList>
            <person name="Yamashiro T."/>
            <person name="Shiraishi A."/>
            <person name="Satake H."/>
            <person name="Nakayama K."/>
        </authorList>
    </citation>
    <scope>NUCLEOTIDE SEQUENCE</scope>
</reference>
<dbReference type="PANTHER" id="PTHR11439">
    <property type="entry name" value="GAG-POL-RELATED RETROTRANSPOSON"/>
    <property type="match status" value="1"/>
</dbReference>
<name>A0A699K6Y1_TANCI</name>
<organism evidence="2">
    <name type="scientific">Tanacetum cinerariifolium</name>
    <name type="common">Dalmatian daisy</name>
    <name type="synonym">Chrysanthemum cinerariifolium</name>
    <dbReference type="NCBI Taxonomy" id="118510"/>
    <lineage>
        <taxon>Eukaryota</taxon>
        <taxon>Viridiplantae</taxon>
        <taxon>Streptophyta</taxon>
        <taxon>Embryophyta</taxon>
        <taxon>Tracheophyta</taxon>
        <taxon>Spermatophyta</taxon>
        <taxon>Magnoliopsida</taxon>
        <taxon>eudicotyledons</taxon>
        <taxon>Gunneridae</taxon>
        <taxon>Pentapetalae</taxon>
        <taxon>asterids</taxon>
        <taxon>campanulids</taxon>
        <taxon>Asterales</taxon>
        <taxon>Asteraceae</taxon>
        <taxon>Asteroideae</taxon>
        <taxon>Anthemideae</taxon>
        <taxon>Anthemidinae</taxon>
        <taxon>Tanacetum</taxon>
    </lineage>
</organism>
<accession>A0A699K6Y1</accession>
<dbReference type="CDD" id="cd09272">
    <property type="entry name" value="RNase_HI_RT_Ty1"/>
    <property type="match status" value="1"/>
</dbReference>
<dbReference type="AlphaFoldDB" id="A0A699K6Y1"/>